<dbReference type="Gene3D" id="1.20.120.910">
    <property type="entry name" value="DksA, coiled-coil domain"/>
    <property type="match status" value="1"/>
</dbReference>
<evidence type="ECO:0000259" key="6">
    <source>
        <dbReference type="Pfam" id="PF01258"/>
    </source>
</evidence>
<evidence type="ECO:0000256" key="5">
    <source>
        <dbReference type="SAM" id="MobiDB-lite"/>
    </source>
</evidence>
<reference evidence="7 8" key="1">
    <citation type="submission" date="2023-05" db="EMBL/GenBank/DDBJ databases">
        <title>Rombocin, a short stable natural nisin variant, displays selective antimicrobial activity against Listeria monocytogenes and employs dual mode of action to kill target bacterial strains.</title>
        <authorList>
            <person name="Wambui J."/>
            <person name="Stephan R."/>
            <person name="Kuipers O.P."/>
        </authorList>
    </citation>
    <scope>NUCLEOTIDE SEQUENCE [LARGE SCALE GENOMIC DNA]</scope>
    <source>
        <strain evidence="7 8">RC002</strain>
    </source>
</reference>
<keyword evidence="3" id="KW-0862">Zinc</keyword>
<evidence type="ECO:0000313" key="8">
    <source>
        <dbReference type="Proteomes" id="UP001301012"/>
    </source>
</evidence>
<feature type="compositionally biased region" description="Polar residues" evidence="5">
    <location>
        <begin position="40"/>
        <end position="49"/>
    </location>
</feature>
<evidence type="ECO:0000256" key="1">
    <source>
        <dbReference type="ARBA" id="ARBA00022723"/>
    </source>
</evidence>
<accession>A0ABT7E8S1</accession>
<sequence>MDANKYKKQLLEEKQKLSKLISEMKDNTVFGDTTDHTSEKYTSGELSSYDNHPADIGTEVYMQDMQNSLTVHEAGKLDNIENALSKIENGNYGICEECQKQIDEERLDILPETNLCSDCAKHQPKKHITSREFNQNLINKGSGFYDEVLLELQEMNKMPNDESELD</sequence>
<dbReference type="InterPro" id="IPR000962">
    <property type="entry name" value="Znf_DskA_TraR"/>
</dbReference>
<organism evidence="7 8">
    <name type="scientific">Romboutsia sedimentorum</name>
    <dbReference type="NCBI Taxonomy" id="1368474"/>
    <lineage>
        <taxon>Bacteria</taxon>
        <taxon>Bacillati</taxon>
        <taxon>Bacillota</taxon>
        <taxon>Clostridia</taxon>
        <taxon>Peptostreptococcales</taxon>
        <taxon>Peptostreptococcaceae</taxon>
        <taxon>Romboutsia</taxon>
    </lineage>
</organism>
<keyword evidence="2" id="KW-0863">Zinc-finger</keyword>
<dbReference type="SUPFAM" id="SSF109635">
    <property type="entry name" value="DnaK suppressor protein DksA, alpha-hairpin domain"/>
    <property type="match status" value="1"/>
</dbReference>
<feature type="zinc finger region" description="dksA C4-type" evidence="4">
    <location>
        <begin position="95"/>
        <end position="119"/>
    </location>
</feature>
<dbReference type="Proteomes" id="UP001301012">
    <property type="component" value="Unassembled WGS sequence"/>
</dbReference>
<dbReference type="InterPro" id="IPR037187">
    <property type="entry name" value="DnaK_N"/>
</dbReference>
<dbReference type="RefSeq" id="WP_284132072.1">
    <property type="nucleotide sequence ID" value="NZ_JASKYM010000002.1"/>
</dbReference>
<dbReference type="Pfam" id="PF01258">
    <property type="entry name" value="zf-dskA_traR"/>
    <property type="match status" value="1"/>
</dbReference>
<evidence type="ECO:0000313" key="7">
    <source>
        <dbReference type="EMBL" id="MDK2563107.1"/>
    </source>
</evidence>
<feature type="region of interest" description="Disordered" evidence="5">
    <location>
        <begin position="29"/>
        <end position="49"/>
    </location>
</feature>
<dbReference type="EMBL" id="JASKYM010000002">
    <property type="protein sequence ID" value="MDK2563107.1"/>
    <property type="molecule type" value="Genomic_DNA"/>
</dbReference>
<proteinExistence type="predicted"/>
<dbReference type="PANTHER" id="PTHR33823">
    <property type="entry name" value="RNA POLYMERASE-BINDING TRANSCRIPTION FACTOR DKSA-RELATED"/>
    <property type="match status" value="1"/>
</dbReference>
<name>A0ABT7E8S1_9FIRM</name>
<keyword evidence="1" id="KW-0479">Metal-binding</keyword>
<dbReference type="InterPro" id="IPR020458">
    <property type="entry name" value="Znf_DskA_TraR_CS"/>
</dbReference>
<dbReference type="PROSITE" id="PS01102">
    <property type="entry name" value="ZF_DKSA_1"/>
    <property type="match status" value="1"/>
</dbReference>
<dbReference type="PROSITE" id="PS51128">
    <property type="entry name" value="ZF_DKSA_2"/>
    <property type="match status" value="1"/>
</dbReference>
<evidence type="ECO:0000256" key="3">
    <source>
        <dbReference type="ARBA" id="ARBA00022833"/>
    </source>
</evidence>
<dbReference type="SUPFAM" id="SSF57716">
    <property type="entry name" value="Glucocorticoid receptor-like (DNA-binding domain)"/>
    <property type="match status" value="1"/>
</dbReference>
<dbReference type="PANTHER" id="PTHR33823:SF4">
    <property type="entry name" value="GENERAL STRESS PROTEIN 16O"/>
    <property type="match status" value="1"/>
</dbReference>
<comment type="caution">
    <text evidence="7">The sequence shown here is derived from an EMBL/GenBank/DDBJ whole genome shotgun (WGS) entry which is preliminary data.</text>
</comment>
<keyword evidence="8" id="KW-1185">Reference proteome</keyword>
<evidence type="ECO:0000256" key="2">
    <source>
        <dbReference type="ARBA" id="ARBA00022771"/>
    </source>
</evidence>
<evidence type="ECO:0000256" key="4">
    <source>
        <dbReference type="PROSITE-ProRule" id="PRU00510"/>
    </source>
</evidence>
<gene>
    <name evidence="7" type="ORF">QOZ84_06075</name>
</gene>
<feature type="domain" description="Zinc finger DksA/TraR C4-type" evidence="6">
    <location>
        <begin position="90"/>
        <end position="120"/>
    </location>
</feature>
<protein>
    <submittedName>
        <fullName evidence="7">TraR/DksA C4-type zinc finger protein</fullName>
    </submittedName>
</protein>